<dbReference type="Gene3D" id="1.20.1560.10">
    <property type="entry name" value="ABC transporter type 1, transmembrane domain"/>
    <property type="match status" value="1"/>
</dbReference>
<name>A0A2T3G0K8_9FIRM</name>
<dbReference type="InterPro" id="IPR017871">
    <property type="entry name" value="ABC_transporter-like_CS"/>
</dbReference>
<dbReference type="SUPFAM" id="SSF52540">
    <property type="entry name" value="P-loop containing nucleoside triphosphate hydrolases"/>
    <property type="match status" value="1"/>
</dbReference>
<evidence type="ECO:0000256" key="5">
    <source>
        <dbReference type="ARBA" id="ARBA00022989"/>
    </source>
</evidence>
<organism evidence="10 11">
    <name type="scientific">Faecalibacillus faecis</name>
    <dbReference type="NCBI Taxonomy" id="1982628"/>
    <lineage>
        <taxon>Bacteria</taxon>
        <taxon>Bacillati</taxon>
        <taxon>Bacillota</taxon>
        <taxon>Erysipelotrichia</taxon>
        <taxon>Erysipelotrichales</taxon>
        <taxon>Coprobacillaceae</taxon>
        <taxon>Faecalibacillus</taxon>
    </lineage>
</organism>
<keyword evidence="6 7" id="KW-0472">Membrane</keyword>
<evidence type="ECO:0000256" key="1">
    <source>
        <dbReference type="ARBA" id="ARBA00004651"/>
    </source>
</evidence>
<evidence type="ECO:0000256" key="2">
    <source>
        <dbReference type="ARBA" id="ARBA00022692"/>
    </source>
</evidence>
<feature type="transmembrane region" description="Helical" evidence="7">
    <location>
        <begin position="129"/>
        <end position="147"/>
    </location>
</feature>
<keyword evidence="4" id="KW-0067">ATP-binding</keyword>
<dbReference type="Pfam" id="PF00664">
    <property type="entry name" value="ABC_membrane"/>
    <property type="match status" value="1"/>
</dbReference>
<keyword evidence="5 7" id="KW-1133">Transmembrane helix</keyword>
<evidence type="ECO:0000259" key="8">
    <source>
        <dbReference type="PROSITE" id="PS50893"/>
    </source>
</evidence>
<evidence type="ECO:0000256" key="4">
    <source>
        <dbReference type="ARBA" id="ARBA00022840"/>
    </source>
</evidence>
<evidence type="ECO:0000256" key="3">
    <source>
        <dbReference type="ARBA" id="ARBA00022741"/>
    </source>
</evidence>
<feature type="transmembrane region" description="Helical" evidence="7">
    <location>
        <begin position="12"/>
        <end position="35"/>
    </location>
</feature>
<keyword evidence="2 7" id="KW-0812">Transmembrane</keyword>
<evidence type="ECO:0000259" key="9">
    <source>
        <dbReference type="PROSITE" id="PS50929"/>
    </source>
</evidence>
<accession>A0A2T3G0K8</accession>
<keyword evidence="3" id="KW-0547">Nucleotide-binding</keyword>
<comment type="subcellular location">
    <subcellularLocation>
        <location evidence="1">Cell membrane</location>
        <topology evidence="1">Multi-pass membrane protein</topology>
    </subcellularLocation>
</comment>
<dbReference type="PROSITE" id="PS50893">
    <property type="entry name" value="ABC_TRANSPORTER_2"/>
    <property type="match status" value="1"/>
</dbReference>
<evidence type="ECO:0000256" key="7">
    <source>
        <dbReference type="SAM" id="Phobius"/>
    </source>
</evidence>
<evidence type="ECO:0008006" key="12">
    <source>
        <dbReference type="Google" id="ProtNLM"/>
    </source>
</evidence>
<sequence>MNMKKYLKKNIFYFIVCVILFSTAGIMSVFFATIVQKMVDTSVDKNIVQFYNVMILAILFIVLNFLIYILRGVFRAKYLKNVMFSLNHDLFKGVFSMTVKEFNQENSSVYLSVFNNDLKIIERNYFDNLLTITADLSQFIICLIAVFSLQFSLAIIVIIINIIAIFVPILFSKVLSKKQVTSTQKYSQLNVKIKDFFNSFELIKCFQVTHHIIHQFDYFENKYETSMQNYRYDEGLISGFSTLSSLGVSVMTTLISLYFVIMNKISIGEMLAITQLVNNIANPLGRLSNELPLLKSIKPIENKINEYLEINSEKRTNSIDSIDDISFNHVSFSYDGSKEIIHDFNYTFYKNKKYVLIGNSGSGKSTLIKLLLNNYEASRGTLLMNGIDINTISNKSIYHCISIVHQNAPILNDTLKNNITYFKSYSEKQINEVVERAGLKSFVQSLPNGLNTVINENGNNISGGEKQRISIARALLKNADLLIYDEPTSNLDRTTAKEIENILLKENKTCIMITHKLDEELLNKFDEILVLKDGFLEETGSYQQLIEKGNFFRKLVEAKD</sequence>
<dbReference type="InterPro" id="IPR036640">
    <property type="entry name" value="ABC1_TM_sf"/>
</dbReference>
<dbReference type="SMART" id="SM00382">
    <property type="entry name" value="AAA"/>
    <property type="match status" value="1"/>
</dbReference>
<dbReference type="GO" id="GO:0015421">
    <property type="term" value="F:ABC-type oligopeptide transporter activity"/>
    <property type="evidence" value="ECO:0007669"/>
    <property type="project" value="TreeGrafter"/>
</dbReference>
<dbReference type="GO" id="GO:0005886">
    <property type="term" value="C:plasma membrane"/>
    <property type="evidence" value="ECO:0007669"/>
    <property type="project" value="UniProtKB-SubCell"/>
</dbReference>
<feature type="domain" description="ABC transporter" evidence="8">
    <location>
        <begin position="325"/>
        <end position="558"/>
    </location>
</feature>
<protein>
    <recommendedName>
        <fullName evidence="12">ABC transporter ATP-binding protein</fullName>
    </recommendedName>
</protein>
<comment type="caution">
    <text evidence="10">The sequence shown here is derived from an EMBL/GenBank/DDBJ whole genome shotgun (WGS) entry which is preliminary data.</text>
</comment>
<dbReference type="GO" id="GO:0016887">
    <property type="term" value="F:ATP hydrolysis activity"/>
    <property type="evidence" value="ECO:0007669"/>
    <property type="project" value="InterPro"/>
</dbReference>
<dbReference type="PROSITE" id="PS00211">
    <property type="entry name" value="ABC_TRANSPORTER_1"/>
    <property type="match status" value="1"/>
</dbReference>
<dbReference type="Proteomes" id="UP000241201">
    <property type="component" value="Unassembled WGS sequence"/>
</dbReference>
<dbReference type="Gene3D" id="3.40.50.300">
    <property type="entry name" value="P-loop containing nucleotide triphosphate hydrolases"/>
    <property type="match status" value="1"/>
</dbReference>
<reference evidence="11" key="1">
    <citation type="submission" date="2018-03" db="EMBL/GenBank/DDBJ databases">
        <title>Lachnoclostridium SNUG30370 gen.nov., sp.nov., isolated from human faeces.</title>
        <authorList>
            <person name="Seo B."/>
            <person name="Jeon K."/>
            <person name="Ko G."/>
        </authorList>
    </citation>
    <scope>NUCLEOTIDE SEQUENCE [LARGE SCALE GENOMIC DNA]</scope>
    <source>
        <strain evidence="11">SNUG30370</strain>
    </source>
</reference>
<dbReference type="PANTHER" id="PTHR43394">
    <property type="entry name" value="ATP-DEPENDENT PERMEASE MDL1, MITOCHONDRIAL"/>
    <property type="match status" value="1"/>
</dbReference>
<dbReference type="InterPro" id="IPR039421">
    <property type="entry name" value="Type_1_exporter"/>
</dbReference>
<dbReference type="PANTHER" id="PTHR43394:SF1">
    <property type="entry name" value="ATP-BINDING CASSETTE SUB-FAMILY B MEMBER 10, MITOCHONDRIAL"/>
    <property type="match status" value="1"/>
</dbReference>
<dbReference type="AlphaFoldDB" id="A0A2T3G0K8"/>
<dbReference type="Pfam" id="PF00005">
    <property type="entry name" value="ABC_tran"/>
    <property type="match status" value="1"/>
</dbReference>
<evidence type="ECO:0000313" key="11">
    <source>
        <dbReference type="Proteomes" id="UP000241201"/>
    </source>
</evidence>
<keyword evidence="11" id="KW-1185">Reference proteome</keyword>
<dbReference type="PROSITE" id="PS50929">
    <property type="entry name" value="ABC_TM1F"/>
    <property type="match status" value="1"/>
</dbReference>
<evidence type="ECO:0000313" key="10">
    <source>
        <dbReference type="EMBL" id="PST41094.1"/>
    </source>
</evidence>
<feature type="domain" description="ABC transmembrane type-1" evidence="9">
    <location>
        <begin position="15"/>
        <end position="296"/>
    </location>
</feature>
<feature type="transmembrane region" description="Helical" evidence="7">
    <location>
        <begin position="153"/>
        <end position="171"/>
    </location>
</feature>
<dbReference type="InterPro" id="IPR011527">
    <property type="entry name" value="ABC1_TM_dom"/>
</dbReference>
<feature type="transmembrane region" description="Helical" evidence="7">
    <location>
        <begin position="236"/>
        <end position="261"/>
    </location>
</feature>
<dbReference type="GO" id="GO:0005524">
    <property type="term" value="F:ATP binding"/>
    <property type="evidence" value="ECO:0007669"/>
    <property type="project" value="UniProtKB-KW"/>
</dbReference>
<proteinExistence type="predicted"/>
<dbReference type="EMBL" id="PYLP01000004">
    <property type="protein sequence ID" value="PST41094.1"/>
    <property type="molecule type" value="Genomic_DNA"/>
</dbReference>
<dbReference type="InterPro" id="IPR027417">
    <property type="entry name" value="P-loop_NTPase"/>
</dbReference>
<feature type="transmembrane region" description="Helical" evidence="7">
    <location>
        <begin position="47"/>
        <end position="70"/>
    </location>
</feature>
<dbReference type="SUPFAM" id="SSF90123">
    <property type="entry name" value="ABC transporter transmembrane region"/>
    <property type="match status" value="1"/>
</dbReference>
<evidence type="ECO:0000256" key="6">
    <source>
        <dbReference type="ARBA" id="ARBA00023136"/>
    </source>
</evidence>
<dbReference type="InterPro" id="IPR003593">
    <property type="entry name" value="AAA+_ATPase"/>
</dbReference>
<dbReference type="InterPro" id="IPR003439">
    <property type="entry name" value="ABC_transporter-like_ATP-bd"/>
</dbReference>
<gene>
    <name evidence="10" type="ORF">C7U55_05480</name>
</gene>